<feature type="domain" description="AMP-dependent synthetase/ligase" evidence="1">
    <location>
        <begin position="30"/>
        <end position="125"/>
    </location>
</feature>
<dbReference type="SUPFAM" id="SSF56801">
    <property type="entry name" value="Acetyl-CoA synthetase-like"/>
    <property type="match status" value="1"/>
</dbReference>
<evidence type="ECO:0000259" key="1">
    <source>
        <dbReference type="Pfam" id="PF00501"/>
    </source>
</evidence>
<name>A0AAF0YRM7_9CORY</name>
<dbReference type="EMBL" id="CP136958">
    <property type="protein sequence ID" value="WOT01466.1"/>
    <property type="molecule type" value="Genomic_DNA"/>
</dbReference>
<dbReference type="Gene3D" id="3.40.50.12780">
    <property type="entry name" value="N-terminal domain of ligase-like"/>
    <property type="match status" value="1"/>
</dbReference>
<organism evidence="2 3">
    <name type="scientific">Corynebacterium pyruviciproducens</name>
    <dbReference type="NCBI Taxonomy" id="598660"/>
    <lineage>
        <taxon>Bacteria</taxon>
        <taxon>Bacillati</taxon>
        <taxon>Actinomycetota</taxon>
        <taxon>Actinomycetes</taxon>
        <taxon>Mycobacteriales</taxon>
        <taxon>Corynebacteriaceae</taxon>
        <taxon>Corynebacterium</taxon>
    </lineage>
</organism>
<dbReference type="InterPro" id="IPR017523">
    <property type="entry name" value="Rv3268"/>
</dbReference>
<dbReference type="RefSeq" id="WP_101677848.1">
    <property type="nucleotide sequence ID" value="NZ_CAMIHY010000061.1"/>
</dbReference>
<dbReference type="InterPro" id="IPR000873">
    <property type="entry name" value="AMP-dep_synth/lig_dom"/>
</dbReference>
<dbReference type="InterPro" id="IPR042099">
    <property type="entry name" value="ANL_N_sf"/>
</dbReference>
<dbReference type="Pfam" id="PF00501">
    <property type="entry name" value="AMP-binding"/>
    <property type="match status" value="1"/>
</dbReference>
<protein>
    <submittedName>
        <fullName evidence="2">TIGR03089 family protein</fullName>
    </submittedName>
</protein>
<proteinExistence type="predicted"/>
<dbReference type="Proteomes" id="UP000234560">
    <property type="component" value="Chromosome"/>
</dbReference>
<evidence type="ECO:0000313" key="3">
    <source>
        <dbReference type="Proteomes" id="UP000234560"/>
    </source>
</evidence>
<sequence>MELLAHLSPTEPRVTVYNEALGSRVEFSALTLTNWAAKVANMLREECDLTPGDAIALDVPHDWQEIVIVLGALAAGVTYQAGDDTTGDEEVAFVGEGTQSDAPTVIVVGDDPLGAPVADLPAGALDFSTTVRMYADDFPEPTASLAAPGSPTKRIVRASASTVTQTLEQLATGGAIVIVRGAATDERMAHIADVERATAW</sequence>
<gene>
    <name evidence="2" type="ORF">CYJ47_09325</name>
</gene>
<reference evidence="2" key="1">
    <citation type="submission" date="2017-12" db="EMBL/GenBank/DDBJ databases">
        <authorList>
            <person name="Thomas-White K."/>
            <person name="Wolfe A.J."/>
        </authorList>
    </citation>
    <scope>NUCLEOTIDE SEQUENCE</scope>
    <source>
        <strain evidence="2">UMB0763</strain>
    </source>
</reference>
<accession>A0AAF0YRM7</accession>
<reference evidence="2" key="2">
    <citation type="submission" date="2023-10" db="EMBL/GenBank/DDBJ databases">
        <authorList>
            <person name="Choi B."/>
        </authorList>
    </citation>
    <scope>NUCLEOTIDE SEQUENCE</scope>
    <source>
        <strain evidence="2">UMB0763</strain>
    </source>
</reference>
<dbReference type="AlphaFoldDB" id="A0AAF0YRM7"/>
<evidence type="ECO:0000313" key="2">
    <source>
        <dbReference type="EMBL" id="WOT01466.1"/>
    </source>
</evidence>
<dbReference type="KEGG" id="cpyr:CYJ47_09325"/>
<dbReference type="NCBIfam" id="TIGR03089">
    <property type="entry name" value="TIGR03089 family protein"/>
    <property type="match status" value="1"/>
</dbReference>